<dbReference type="InterPro" id="IPR000873">
    <property type="entry name" value="AMP-dep_synth/lig_dom"/>
</dbReference>
<dbReference type="CDD" id="cd05930">
    <property type="entry name" value="A_NRPS"/>
    <property type="match status" value="1"/>
</dbReference>
<dbReference type="InterPro" id="IPR044894">
    <property type="entry name" value="TubC_N_sf"/>
</dbReference>
<dbReference type="PROSITE" id="PS00455">
    <property type="entry name" value="AMP_BINDING"/>
    <property type="match status" value="1"/>
</dbReference>
<dbReference type="Gene3D" id="3.30.559.10">
    <property type="entry name" value="Chloramphenicol acetyltransferase-like domain"/>
    <property type="match status" value="5"/>
</dbReference>
<dbReference type="InterPro" id="IPR023213">
    <property type="entry name" value="CAT-like_dom_sf"/>
</dbReference>
<dbReference type="FunFam" id="3.30.300.30:FF:000015">
    <property type="entry name" value="Nonribosomal peptide synthase SidD"/>
    <property type="match status" value="1"/>
</dbReference>
<dbReference type="NCBIfam" id="TIGR01720">
    <property type="entry name" value="NRPS-para261"/>
    <property type="match status" value="2"/>
</dbReference>
<evidence type="ECO:0000256" key="4">
    <source>
        <dbReference type="ARBA" id="ARBA00022553"/>
    </source>
</evidence>
<dbReference type="Gene3D" id="1.10.10.1830">
    <property type="entry name" value="Non-ribosomal peptide synthase, adenylation domain"/>
    <property type="match status" value="1"/>
</dbReference>
<dbReference type="Gene3D" id="3.40.50.12780">
    <property type="entry name" value="N-terminal domain of ligase-like"/>
    <property type="match status" value="2"/>
</dbReference>
<dbReference type="CDD" id="cd19531">
    <property type="entry name" value="LCL_NRPS-like"/>
    <property type="match status" value="1"/>
</dbReference>
<dbReference type="NCBIfam" id="NF003417">
    <property type="entry name" value="PRK04813.1"/>
    <property type="match status" value="2"/>
</dbReference>
<accession>A0A227PGW0</accession>
<evidence type="ECO:0000313" key="6">
    <source>
        <dbReference type="EMBL" id="OXG09151.1"/>
    </source>
</evidence>
<dbReference type="Gene3D" id="3.30.300.30">
    <property type="match status" value="2"/>
</dbReference>
<evidence type="ECO:0000256" key="2">
    <source>
        <dbReference type="ARBA" id="ARBA00006432"/>
    </source>
</evidence>
<gene>
    <name evidence="6" type="ORF">B0A64_03915</name>
</gene>
<evidence type="ECO:0000256" key="1">
    <source>
        <dbReference type="ARBA" id="ARBA00001957"/>
    </source>
</evidence>
<dbReference type="FunFam" id="1.10.1200.10:FF:000005">
    <property type="entry name" value="Nonribosomal peptide synthetase 1"/>
    <property type="match status" value="1"/>
</dbReference>
<organism evidence="6 7">
    <name type="scientific">Flavobacterium araucananum</name>
    <dbReference type="NCBI Taxonomy" id="946678"/>
    <lineage>
        <taxon>Bacteria</taxon>
        <taxon>Pseudomonadati</taxon>
        <taxon>Bacteroidota</taxon>
        <taxon>Flavobacteriia</taxon>
        <taxon>Flavobacteriales</taxon>
        <taxon>Flavobacteriaceae</taxon>
        <taxon>Flavobacterium</taxon>
    </lineage>
</organism>
<dbReference type="InterPro" id="IPR020845">
    <property type="entry name" value="AMP-binding_CS"/>
</dbReference>
<evidence type="ECO:0000256" key="3">
    <source>
        <dbReference type="ARBA" id="ARBA00022450"/>
    </source>
</evidence>
<dbReference type="InterPro" id="IPR042099">
    <property type="entry name" value="ANL_N_sf"/>
</dbReference>
<dbReference type="InterPro" id="IPR025110">
    <property type="entry name" value="AMP-bd_C"/>
</dbReference>
<comment type="cofactor">
    <cofactor evidence="1">
        <name>pantetheine 4'-phosphate</name>
        <dbReference type="ChEBI" id="CHEBI:47942"/>
    </cofactor>
</comment>
<dbReference type="InterPro" id="IPR045851">
    <property type="entry name" value="AMP-bd_C_sf"/>
</dbReference>
<name>A0A227PGW0_9FLAO</name>
<dbReference type="InterPro" id="IPR041464">
    <property type="entry name" value="TubC_N"/>
</dbReference>
<dbReference type="SUPFAM" id="SSF52777">
    <property type="entry name" value="CoA-dependent acyltransferases"/>
    <property type="match status" value="10"/>
</dbReference>
<dbReference type="InterPro" id="IPR009081">
    <property type="entry name" value="PP-bd_ACP"/>
</dbReference>
<dbReference type="GO" id="GO:0003824">
    <property type="term" value="F:catalytic activity"/>
    <property type="evidence" value="ECO:0007669"/>
    <property type="project" value="InterPro"/>
</dbReference>
<dbReference type="SUPFAM" id="SSF47336">
    <property type="entry name" value="ACP-like"/>
    <property type="match status" value="2"/>
</dbReference>
<dbReference type="FunFam" id="3.40.50.980:FF:000002">
    <property type="entry name" value="Enterobactin synthetase component F"/>
    <property type="match status" value="1"/>
</dbReference>
<dbReference type="RefSeq" id="WP_089478238.1">
    <property type="nucleotide sequence ID" value="NZ_MUGS01000004.1"/>
</dbReference>
<dbReference type="PANTHER" id="PTHR45398:SF1">
    <property type="entry name" value="ENZYME, PUTATIVE (JCVI)-RELATED"/>
    <property type="match status" value="1"/>
</dbReference>
<dbReference type="SUPFAM" id="SSF56801">
    <property type="entry name" value="Acetyl-CoA synthetase-like"/>
    <property type="match status" value="2"/>
</dbReference>
<comment type="caution">
    <text evidence="6">The sequence shown here is derived from an EMBL/GenBank/DDBJ whole genome shotgun (WGS) entry which is preliminary data.</text>
</comment>
<evidence type="ECO:0000259" key="5">
    <source>
        <dbReference type="PROSITE" id="PS50075"/>
    </source>
</evidence>
<dbReference type="Pfam" id="PF00550">
    <property type="entry name" value="PP-binding"/>
    <property type="match status" value="2"/>
</dbReference>
<dbReference type="PROSITE" id="PS50075">
    <property type="entry name" value="CARRIER"/>
    <property type="match status" value="2"/>
</dbReference>
<evidence type="ECO:0000313" key="7">
    <source>
        <dbReference type="Proteomes" id="UP000214684"/>
    </source>
</evidence>
<dbReference type="Gene3D" id="3.30.559.30">
    <property type="entry name" value="Nonribosomal peptide synthetase, condensation domain"/>
    <property type="match status" value="5"/>
</dbReference>
<proteinExistence type="inferred from homology"/>
<sequence>MIKSVKDLLSELRQQNINLILNEENNIEITASKGKIPSDLINEIKDQKNDIINYLKSIKKATNSGIKKAPEAENYVISSSQKSLWIVSQIEESSIAYNIPSVIKLDNIDNPAFLQKAIESVIDRHEILRTVFRQDENGEIKQIIQNRNQSGFAIEHKDFRADPDSDLKIEAFIANDSLKAFDLANGPLLRVFLLQRANNSYVFYYILHHIITDGWSNEVLEREVLSFYEANLKGISPSLPQLYLQYKDYATWEQEQLATEGMKAHKDYWLENLSGELPVLNLPGNKTRPKVKTYNGRSLTTYISSQEVIALRKLVQPEGGSLFMGFLAVLKILLYKYTNEKDIVVGTVIAGREEQALQDQIGYYVKLLSLRNQLQENDSFLTFFRRLKENTLLGYKHQNYPFDQLVIDLNQRKDTSRNPIFDFTVDFHNIKTSHEGLTAINFDRIEDLGEYICKTDIEFHFHEIGDVICFNTIHNSDIYDQSIISQLMKHFKSLLQELLVAPEAKIDEVNYLSTTEKQQLLIDFNNTGVDYPKDKTVVDLFEEQVKKSPDAIAVQDDQFLYSYQELDQLSDQIAAYLLAEYGPEDKSSIAIMLTRSSKLIAVLLGILKSGRSYIPLDPKFPVDRLNWIVSNSEVKLLISEKSIDVTLNEGKIDSILFLEEFLDKLPDTNTKKHTAIAANATAYIIYTSGSTGNPKGVEIGHRSLVNFLVSMATKPGISNEDTFFSVTTYSFDISILEFFLPLISGANLYVASHEILIDPVLIIEKMNALKPSIIQATPSFYQLLTESGWKGDPDLKVFCGGEPLSVSLIKKLKNSCKEIWNLYGPTETTIWSTVKKVETESSNIGTPINNTQIYILDNQLKLLPVGMPGLIFIGGDGLAKGYLKNEELTNERFIKNPFVDGALMYNTGDIGKWLANGTIDCLGRIDDQVKIRGHRIELEDIERNLHLQKGINKSVVIVSENEGDKFLVAYYVSDTVLDKKAIQSGLSKVLPDYMLPGYFIQLEALPLTPNGKVDKKALPEVQESDLIKEEYIAPQTPQEMVLATVWSGLLGYEKIGIKDSFYNLGGDSIKSILVISRLKQQGYVLKVDQILRNPVLEDLAKLMVSNTVTINQSEVAGDVFLTPIQHHFFESDFISNKNHYNQSVVLFSAPEIASDLLEQSIVALVRHHDALRMVYTFENNSWKQYNKDTAEQQYKINFYDLRKEQDERAAMLEISKKLQSGFDISSGVLFQVGHFRLSDGDRLALIVHHLVIDGVSWRILLEDLSGLYNAYQLGKPFELPLKTDSFLHWSYLLQDFAKSRTMQKERKYWDEVSKKSIPLLPVDYNENQHVAKINKEKSFVLDKRTTEILQTQVHHVYKTDINDILLTALSLAIQDVFKAEKSVVLIEGHGRQDIIETVDISRTIGWFTSLYPFVLDITAAAGHELITVKDSLRKIPGKGIGYGILNHLDKKFDTLLLPSVQFNYLGDFGSNPISDTPNSLFSFSSESIGASVPEENTQSTILLDVSGMIVSKELSMSVQYSGDRYADQTIVKFLNSYKDHLEKLIATVSNSDNSRLTSSDLTYKNLSFKELLVLDQDNNIEDIYELSPLQLGMYYYWLRDPSSPMYFEQMAYTLNGEELSIELVQQAFNELIARYSILRTAFSNNFGSQPLQIVYKKVAGHFSYEKIANTQEQTIEEHIEKVKAADKLEGFDFETPSLMRLKVLEIEKGRYVFLWSHHHILMDGWCISILINDFAALLEAIATNKKSNLPVPVKYSEYINWLSKIDKDLSLAYWKNYLKGLQSITDIPFKISKEKATTYNEKLETLFIDGTLFNKIANLCQEISVTPNIFIQAVWGYLLSRYNNVQDVVFGAVVSGRPGELSGVEDMIGLFINTIPVRLKYTNKDTPISLLKKLQADGIESNSHHYVNLSEIQSQSELGMDLIKSLVIFENYFVHENEVEVEEQEENKPRLLLEDLNVFEQTNYDFSLTIGISSVSLEVLFKYNSEVFKEDLIKNLVAHFANLVEQFSTQKDTLLQEIDYLTAQEKQLLLVGFNNTQVDYPKDKTVVDLFEEQLAKTPDNIAIVFGDTKLTYKELDEQSNQLAAYLIENYAIKADDLVGIKLDRSERMIISIFGILKSGGAYVPIDVHYPQDRIDYIAKDAGFKVCIDENELGKFKLNQNLYKKTAIQLSQLNHLAYCIYTSGSTGKPKGVLNHHAGLYNRLFWMKEYLKADEHSVFLQKTPYTFDVSVWELILPFITGSSLVIARPEGHKDVAYLQEIIEKEQVTVLHFVPSMLSSFLEYTEKGQCGSLSHIVCSGEELTAATALDCKQKFSGAQLHNLYGPTEAAIDVTAIDLTQTDVIKHGVSIGKPIANTKIYIVNNTLQLQPYGVQGELIISGIQVAKGYLNLEEMTKDRFIKDPFREGYQAYRTGDIAQWQEDGSIAYLGRIDNQVKIRGHRIELGEIERNLALVEEVSHALVVVHENEGDKFLVAYYVATKILDKKEIKVALSKVLTDYMVPNYYVQLDVMPLTSSGKADRKALPAFSNNDLIKEEYVVARTEEEKLLVSVWSQVLKYDTISIKDSFYNLGGDSIKIIRIISLLKQQGYTLKVEQILNNPIVEDLAKLIKANTVSIDQSLVKGEVALTPIQSYFFENEAILNKNHYNQAVVLRSKARIDSAILEQSVAALVLHHDALRMVYKQENNSWLQYNEDTVEQHYKINFYDLQEESNQTEVLHRIGDELQAGFDLGSGVLFQVGHFRLLEGDCLLLIVHHLVVDGVSWRILLEDFSNSYQAYQSGNDFKLPLKTDSFLRWSHLQKEFAKSDKMQKERAYWQEISKEVIPVLPVDFKDNRGISKLDQQSSFVLDKLVTEKLKTKIHHVYNTEINDILLTALALSIREVFGVNKSVIKVEGHGREEIIDGIDIGRTIGWFTTIYPFVLALSDTDENELIAVKESLRKIPNKGIGYGILNYLDKRFENQLTPSILFNYLGDFDTQSNDGKEESIFELSAESIGSESDPANSQTDVLLDISGIMFSEELSMTIRYSGTLFKQETIDKLIALYQNQLTNLINELSVKQSNVAYQDDDREWQYGDMLETTPNQRRFLKLASSSVTVNFEISSFNEVTFQERFREFLSQFPALTVEFVADKDRLFQRYISADEVKINWLFLDVSSVKAEEIDAIGRTFLLSRFDVLNQELIRVFILQKEKNATVFVAVHHALADNYTGKILKKELISFFQESTGQKTDYYHPFTFASNQKEFLVSKPALEERKYWVEKLQDIVAPNHQIEIQNEEFDFVIQETIVSGTLFESIQKFSINFNLPLSALFNTFFEMILNDLDNTDKKIYRVLVDCREQEIKNLETSKVLGVIDNILPLTYSRFDFDAEAEAVRKCYAKYLEARLYQRIPYEIIREDLIKATQKDLDKSTIGYFNFLVEEGDLYIDHSGSQTKKYLDKNPDFKGINLTCNLHKNSITIKLVLENDYNTQNKEIDLNNALEKFIKLMNSAL</sequence>
<keyword evidence="3" id="KW-0596">Phosphopantetheine</keyword>
<dbReference type="NCBIfam" id="TIGR01733">
    <property type="entry name" value="AA-adenyl-dom"/>
    <property type="match status" value="2"/>
</dbReference>
<dbReference type="Pfam" id="PF18563">
    <property type="entry name" value="TubC_N"/>
    <property type="match status" value="1"/>
</dbReference>
<protein>
    <recommendedName>
        <fullName evidence="5">Carrier domain-containing protein</fullName>
    </recommendedName>
</protein>
<dbReference type="Pfam" id="PF13193">
    <property type="entry name" value="AMP-binding_C"/>
    <property type="match status" value="1"/>
</dbReference>
<dbReference type="InterPro" id="IPR010071">
    <property type="entry name" value="AA_adenyl_dom"/>
</dbReference>
<dbReference type="Pfam" id="PF00668">
    <property type="entry name" value="Condensation"/>
    <property type="match status" value="5"/>
</dbReference>
<dbReference type="Proteomes" id="UP000214684">
    <property type="component" value="Unassembled WGS sequence"/>
</dbReference>
<dbReference type="Pfam" id="PF00501">
    <property type="entry name" value="AMP-binding"/>
    <property type="match status" value="2"/>
</dbReference>
<dbReference type="InterPro" id="IPR036736">
    <property type="entry name" value="ACP-like_sf"/>
</dbReference>
<dbReference type="Gene3D" id="1.10.1200.10">
    <property type="entry name" value="ACP-like"/>
    <property type="match status" value="2"/>
</dbReference>
<feature type="domain" description="Carrier" evidence="5">
    <location>
        <begin position="1033"/>
        <end position="1107"/>
    </location>
</feature>
<keyword evidence="4" id="KW-0597">Phosphoprotein</keyword>
<dbReference type="InterPro" id="IPR010060">
    <property type="entry name" value="NRPS_synth"/>
</dbReference>
<dbReference type="GO" id="GO:0043041">
    <property type="term" value="P:amino acid activation for nonribosomal peptide biosynthetic process"/>
    <property type="evidence" value="ECO:0007669"/>
    <property type="project" value="UniProtKB-ARBA"/>
</dbReference>
<dbReference type="FunFam" id="3.40.50.12780:FF:000012">
    <property type="entry name" value="Non-ribosomal peptide synthetase"/>
    <property type="match status" value="1"/>
</dbReference>
<keyword evidence="7" id="KW-1185">Reference proteome</keyword>
<dbReference type="InterPro" id="IPR001242">
    <property type="entry name" value="Condensation_dom"/>
</dbReference>
<feature type="domain" description="Carrier" evidence="5">
    <location>
        <begin position="2536"/>
        <end position="2610"/>
    </location>
</feature>
<dbReference type="EMBL" id="MUGS01000004">
    <property type="protein sequence ID" value="OXG09151.1"/>
    <property type="molecule type" value="Genomic_DNA"/>
</dbReference>
<comment type="similarity">
    <text evidence="2">Belongs to the ATP-dependent AMP-binding enzyme family.</text>
</comment>
<dbReference type="CDD" id="cd19534">
    <property type="entry name" value="E_NRPS"/>
    <property type="match status" value="2"/>
</dbReference>
<reference evidence="6 7" key="1">
    <citation type="submission" date="2016-11" db="EMBL/GenBank/DDBJ databases">
        <title>Whole genomes of Flavobacteriaceae.</title>
        <authorList>
            <person name="Stine C."/>
            <person name="Li C."/>
            <person name="Tadesse D."/>
        </authorList>
    </citation>
    <scope>NUCLEOTIDE SEQUENCE [LARGE SCALE GENOMIC DNA]</scope>
    <source>
        <strain evidence="6 7">DSM 24704</strain>
    </source>
</reference>
<dbReference type="GO" id="GO:0044550">
    <property type="term" value="P:secondary metabolite biosynthetic process"/>
    <property type="evidence" value="ECO:0007669"/>
    <property type="project" value="UniProtKB-ARBA"/>
</dbReference>
<dbReference type="FunFam" id="3.30.300.30:FF:000010">
    <property type="entry name" value="Enterobactin synthetase component F"/>
    <property type="match status" value="1"/>
</dbReference>
<dbReference type="OrthoDB" id="5298966at2"/>
<dbReference type="PANTHER" id="PTHR45398">
    <property type="match status" value="1"/>
</dbReference>